<evidence type="ECO:0000313" key="2">
    <source>
        <dbReference type="EMBL" id="TYQ03111.1"/>
    </source>
</evidence>
<accession>A0A652YMK9</accession>
<sequence>MTTTRVVRIAAFGCLAVMLVVLGAAVRPLMFTEQAAPAEILSDNEIGFVHDMVVHHQQALFIAQRLSVNVDPAVSRLAQQIDDSQRTEVGMMLGWLRLVNVTPGSRTPMEWMHSASGTTDLAAHHGVVTSDATHGQSSMPGMATMAELDSLTSATGVDAEVLFLQLMERHHRGGIVMAQAADELLADGPVKQSARDMISTQGQESGLMALMLAQRSAQPLA</sequence>
<dbReference type="AlphaFoldDB" id="A0A652YMK9"/>
<dbReference type="EMBL" id="VNIQ01000005">
    <property type="protein sequence ID" value="TYQ03111.1"/>
    <property type="molecule type" value="Genomic_DNA"/>
</dbReference>
<dbReference type="Pfam" id="PF03713">
    <property type="entry name" value="DUF305"/>
    <property type="match status" value="1"/>
</dbReference>
<feature type="domain" description="DUF305" evidence="1">
    <location>
        <begin position="45"/>
        <end position="211"/>
    </location>
</feature>
<protein>
    <submittedName>
        <fullName evidence="2">Uncharacterized protein (DUF305 family)</fullName>
    </submittedName>
</protein>
<dbReference type="Gene3D" id="1.20.1260.10">
    <property type="match status" value="1"/>
</dbReference>
<dbReference type="InterPro" id="IPR012347">
    <property type="entry name" value="Ferritin-like"/>
</dbReference>
<organism evidence="2">
    <name type="scientific">Nocardia globerula</name>
    <dbReference type="NCBI Taxonomy" id="1818"/>
    <lineage>
        <taxon>Bacteria</taxon>
        <taxon>Bacillati</taxon>
        <taxon>Actinomycetota</taxon>
        <taxon>Actinomycetes</taxon>
        <taxon>Mycobacteriales</taxon>
        <taxon>Nocardiaceae</taxon>
        <taxon>Nocardia</taxon>
    </lineage>
</organism>
<name>A0A652YMK9_NOCGL</name>
<dbReference type="PANTHER" id="PTHR36933:SF1">
    <property type="entry name" value="SLL0788 PROTEIN"/>
    <property type="match status" value="1"/>
</dbReference>
<proteinExistence type="predicted"/>
<evidence type="ECO:0000259" key="1">
    <source>
        <dbReference type="Pfam" id="PF03713"/>
    </source>
</evidence>
<dbReference type="InterPro" id="IPR005183">
    <property type="entry name" value="DUF305_CopM-like"/>
</dbReference>
<dbReference type="PANTHER" id="PTHR36933">
    <property type="entry name" value="SLL0788 PROTEIN"/>
    <property type="match status" value="1"/>
</dbReference>
<reference evidence="2" key="1">
    <citation type="submission" date="2019-07" db="EMBL/GenBank/DDBJ databases">
        <title>Genomic Encyclopedia of Type Strains, Phase IV (KMG-IV): sequencing the most valuable type-strain genomes for metagenomic binning, comparative biology and taxonomic classification.</title>
        <authorList>
            <person name="Goeker M."/>
        </authorList>
    </citation>
    <scope>NUCLEOTIDE SEQUENCE</scope>
    <source>
        <strain evidence="2">DSM 44596</strain>
    </source>
</reference>
<gene>
    <name evidence="2" type="ORF">FNL38_105261</name>
</gene>
<comment type="caution">
    <text evidence="2">The sequence shown here is derived from an EMBL/GenBank/DDBJ whole genome shotgun (WGS) entry which is preliminary data.</text>
</comment>